<dbReference type="eggNOG" id="COG1396">
    <property type="taxonomic scope" value="Bacteria"/>
</dbReference>
<evidence type="ECO:0000256" key="2">
    <source>
        <dbReference type="SAM" id="MobiDB-lite"/>
    </source>
</evidence>
<name>D0LNP5_HALO1</name>
<sequence>MNKELAKSIGSAARQARTALGLTQEDAAERLDVSVEFYARIERGNSLPSVPTLARIAAVLGVSADALLGRAPFAPGASATWMQVAPPADTPEVRRVVRMLRRASPGSVRLVSMLLKEIDRRLQAVSAEPTEASDASNAKPSDDAADE</sequence>
<keyword evidence="5" id="KW-1185">Reference proteome</keyword>
<dbReference type="Pfam" id="PF01381">
    <property type="entry name" value="HTH_3"/>
    <property type="match status" value="1"/>
</dbReference>
<dbReference type="PROSITE" id="PS50943">
    <property type="entry name" value="HTH_CROC1"/>
    <property type="match status" value="1"/>
</dbReference>
<accession>D0LNP5</accession>
<proteinExistence type="predicted"/>
<organism evidence="4 5">
    <name type="scientific">Haliangium ochraceum (strain DSM 14365 / JCM 11303 / SMP-2)</name>
    <dbReference type="NCBI Taxonomy" id="502025"/>
    <lineage>
        <taxon>Bacteria</taxon>
        <taxon>Pseudomonadati</taxon>
        <taxon>Myxococcota</taxon>
        <taxon>Polyangia</taxon>
        <taxon>Haliangiales</taxon>
        <taxon>Kofleriaceae</taxon>
        <taxon>Haliangium</taxon>
    </lineage>
</organism>
<reference evidence="4 5" key="1">
    <citation type="journal article" date="2010" name="Stand. Genomic Sci.">
        <title>Complete genome sequence of Haliangium ochraceum type strain (SMP-2).</title>
        <authorList>
            <consortium name="US DOE Joint Genome Institute (JGI-PGF)"/>
            <person name="Ivanova N."/>
            <person name="Daum C."/>
            <person name="Lang E."/>
            <person name="Abt B."/>
            <person name="Kopitz M."/>
            <person name="Saunders E."/>
            <person name="Lapidus A."/>
            <person name="Lucas S."/>
            <person name="Glavina Del Rio T."/>
            <person name="Nolan M."/>
            <person name="Tice H."/>
            <person name="Copeland A."/>
            <person name="Cheng J.F."/>
            <person name="Chen F."/>
            <person name="Bruce D."/>
            <person name="Goodwin L."/>
            <person name="Pitluck S."/>
            <person name="Mavromatis K."/>
            <person name="Pati A."/>
            <person name="Mikhailova N."/>
            <person name="Chen A."/>
            <person name="Palaniappan K."/>
            <person name="Land M."/>
            <person name="Hauser L."/>
            <person name="Chang Y.J."/>
            <person name="Jeffries C.D."/>
            <person name="Detter J.C."/>
            <person name="Brettin T."/>
            <person name="Rohde M."/>
            <person name="Goker M."/>
            <person name="Bristow J."/>
            <person name="Markowitz V."/>
            <person name="Eisen J.A."/>
            <person name="Hugenholtz P."/>
            <person name="Kyrpides N.C."/>
            <person name="Klenk H.P."/>
        </authorList>
    </citation>
    <scope>NUCLEOTIDE SEQUENCE [LARGE SCALE GENOMIC DNA]</scope>
    <source>
        <strain evidence="5">DSM 14365 / CIP 107738 / JCM 11303 / AJ 13395 / SMP-2</strain>
    </source>
</reference>
<dbReference type="InterPro" id="IPR001387">
    <property type="entry name" value="Cro/C1-type_HTH"/>
</dbReference>
<dbReference type="InterPro" id="IPR010982">
    <property type="entry name" value="Lambda_DNA-bd_dom_sf"/>
</dbReference>
<dbReference type="OrthoDB" id="5382876at2"/>
<dbReference type="Proteomes" id="UP000001880">
    <property type="component" value="Chromosome"/>
</dbReference>
<dbReference type="PANTHER" id="PTHR46797:SF1">
    <property type="entry name" value="METHYLPHOSPHONATE SYNTHASE"/>
    <property type="match status" value="1"/>
</dbReference>
<dbReference type="SMART" id="SM00530">
    <property type="entry name" value="HTH_XRE"/>
    <property type="match status" value="1"/>
</dbReference>
<feature type="domain" description="HTH cro/C1-type" evidence="3">
    <location>
        <begin position="14"/>
        <end position="67"/>
    </location>
</feature>
<evidence type="ECO:0000256" key="1">
    <source>
        <dbReference type="ARBA" id="ARBA00023125"/>
    </source>
</evidence>
<dbReference type="KEGG" id="hoh:Hoch_4456"/>
<dbReference type="EMBL" id="CP001804">
    <property type="protein sequence ID" value="ACY16950.1"/>
    <property type="molecule type" value="Genomic_DNA"/>
</dbReference>
<feature type="region of interest" description="Disordered" evidence="2">
    <location>
        <begin position="125"/>
        <end position="147"/>
    </location>
</feature>
<evidence type="ECO:0000313" key="5">
    <source>
        <dbReference type="Proteomes" id="UP000001880"/>
    </source>
</evidence>
<dbReference type="InterPro" id="IPR050807">
    <property type="entry name" value="TransReg_Diox_bact_type"/>
</dbReference>
<protein>
    <submittedName>
        <fullName evidence="4">Transcriptional regulator, XRE family</fullName>
    </submittedName>
</protein>
<dbReference type="HOGENOM" id="CLU_066192_17_0_7"/>
<dbReference type="Gene3D" id="1.10.260.40">
    <property type="entry name" value="lambda repressor-like DNA-binding domains"/>
    <property type="match status" value="1"/>
</dbReference>
<dbReference type="SUPFAM" id="SSF47413">
    <property type="entry name" value="lambda repressor-like DNA-binding domains"/>
    <property type="match status" value="1"/>
</dbReference>
<evidence type="ECO:0000259" key="3">
    <source>
        <dbReference type="PROSITE" id="PS50943"/>
    </source>
</evidence>
<keyword evidence="1" id="KW-0238">DNA-binding</keyword>
<gene>
    <name evidence="4" type="ordered locus">Hoch_4456</name>
</gene>
<dbReference type="GO" id="GO:0003700">
    <property type="term" value="F:DNA-binding transcription factor activity"/>
    <property type="evidence" value="ECO:0007669"/>
    <property type="project" value="TreeGrafter"/>
</dbReference>
<dbReference type="PANTHER" id="PTHR46797">
    <property type="entry name" value="HTH-TYPE TRANSCRIPTIONAL REGULATOR"/>
    <property type="match status" value="1"/>
</dbReference>
<dbReference type="GO" id="GO:0005829">
    <property type="term" value="C:cytosol"/>
    <property type="evidence" value="ECO:0007669"/>
    <property type="project" value="TreeGrafter"/>
</dbReference>
<dbReference type="AlphaFoldDB" id="D0LNP5"/>
<dbReference type="CDD" id="cd00093">
    <property type="entry name" value="HTH_XRE"/>
    <property type="match status" value="1"/>
</dbReference>
<dbReference type="STRING" id="502025.Hoch_4456"/>
<evidence type="ECO:0000313" key="4">
    <source>
        <dbReference type="EMBL" id="ACY16950.1"/>
    </source>
</evidence>
<dbReference type="GO" id="GO:0003677">
    <property type="term" value="F:DNA binding"/>
    <property type="evidence" value="ECO:0007669"/>
    <property type="project" value="UniProtKB-KW"/>
</dbReference>